<dbReference type="AlphaFoldDB" id="A0A381UDB0"/>
<dbReference type="Pfam" id="PF12228">
    <property type="entry name" value="DUF3604"/>
    <property type="match status" value="1"/>
</dbReference>
<keyword evidence="1" id="KW-0472">Membrane</keyword>
<reference evidence="2" key="1">
    <citation type="submission" date="2018-05" db="EMBL/GenBank/DDBJ databases">
        <authorList>
            <person name="Lanie J.A."/>
            <person name="Ng W.-L."/>
            <person name="Kazmierczak K.M."/>
            <person name="Andrzejewski T.M."/>
            <person name="Davidsen T.M."/>
            <person name="Wayne K.J."/>
            <person name="Tettelin H."/>
            <person name="Glass J.I."/>
            <person name="Rusch D."/>
            <person name="Podicherti R."/>
            <person name="Tsui H.-C.T."/>
            <person name="Winkler M.E."/>
        </authorList>
    </citation>
    <scope>NUCLEOTIDE SEQUENCE</scope>
</reference>
<evidence type="ECO:0000256" key="1">
    <source>
        <dbReference type="SAM" id="Phobius"/>
    </source>
</evidence>
<accession>A0A381UDB0</accession>
<keyword evidence="1" id="KW-0812">Transmembrane</keyword>
<organism evidence="2">
    <name type="scientific">marine metagenome</name>
    <dbReference type="NCBI Taxonomy" id="408172"/>
    <lineage>
        <taxon>unclassified sequences</taxon>
        <taxon>metagenomes</taxon>
        <taxon>ecological metagenomes</taxon>
    </lineage>
</organism>
<gene>
    <name evidence="2" type="ORF">METZ01_LOCUS79050</name>
</gene>
<dbReference type="Gene3D" id="3.20.20.140">
    <property type="entry name" value="Metal-dependent hydrolases"/>
    <property type="match status" value="1"/>
</dbReference>
<name>A0A381UDB0_9ZZZZ</name>
<protein>
    <recommendedName>
        <fullName evidence="3">DUF3604 domain-containing protein</fullName>
    </recommendedName>
</protein>
<evidence type="ECO:0000313" key="2">
    <source>
        <dbReference type="EMBL" id="SVA26196.1"/>
    </source>
</evidence>
<sequence length="794" mass="89995">MSILRLIRYFLILSVLFLISSIIVLRLDLFSESLGPGEITGSANTTEFVEEKISLQQVAIDQLNAPKDKQILFGDLHVHSTYSADAHQWSLPIVGGTGLHPVADACDFARHCSALDFWAITDHAEATTPKRWQETKETIRKCNSLNTDKSNPDCVAFLGWEWTQIGINRNTHWGHHNVILEEENDELVPERAIASQSVTRQALTLAPLWPNITYPFVDIKNFKRYNDYGKYVSENEAVPICEKGIPSKDLPLNCHEETFDPLELANRVHEYDSDYMIIPHGQTWGFYTPMAYTVDKGLELSKQYPQQFELLEIYSGHGNSEEYRSWRGVDVVREGGDLPDNFWTFRQGAVDLEKGILELAVDGEKQIYDIGTQTCPEPTENFVATCWRAGEVIYTRCIDEGIDESECRTREKVTRVAAANRARDGFKVVPHFSEAEKGTSGQCTDCYSPSMNHVPGGSAQYGLALTKFNEDGSKHRFRYGFIASSDNHEAAPGSGYKEIFGLNIDGIGPPNKFYDHILHSKQYVLGEENYDVRDDYASDSEPVLYDPADIRLGFNTIEFERQRGFFTTGGLAAVHSEGRSKEEIWEAMKRRETYATSGPRILLWFDLVNSGESLPMGSVVEMHDTPTFEVKAMGSFVQKPGCPEDAFTALGEERVEELCFDECYNPSDERKKITRIEVIRVMPQEYEDQPVGDRIQDTWKVHDCDTSKVGCSFTFQDNDFLDAKQDVSYYVRAIEEPSPTINVKGGVCEREENGECVEFKLCTQDWKHPRDVESCSEEGEHRAWSSPIYVDYLS</sequence>
<dbReference type="EMBL" id="UINC01006216">
    <property type="protein sequence ID" value="SVA26196.1"/>
    <property type="molecule type" value="Genomic_DNA"/>
</dbReference>
<evidence type="ECO:0008006" key="3">
    <source>
        <dbReference type="Google" id="ProtNLM"/>
    </source>
</evidence>
<feature type="transmembrane region" description="Helical" evidence="1">
    <location>
        <begin position="7"/>
        <end position="27"/>
    </location>
</feature>
<dbReference type="SUPFAM" id="SSF89550">
    <property type="entry name" value="PHP domain-like"/>
    <property type="match status" value="1"/>
</dbReference>
<proteinExistence type="predicted"/>
<dbReference type="InterPro" id="IPR016195">
    <property type="entry name" value="Pol/histidinol_Pase-like"/>
</dbReference>
<dbReference type="InterPro" id="IPR022028">
    <property type="entry name" value="DUF3604"/>
</dbReference>
<keyword evidence="1" id="KW-1133">Transmembrane helix</keyword>